<organism evidence="2 3">
    <name type="scientific">Colocasia esculenta</name>
    <name type="common">Wild taro</name>
    <name type="synonym">Arum esculentum</name>
    <dbReference type="NCBI Taxonomy" id="4460"/>
    <lineage>
        <taxon>Eukaryota</taxon>
        <taxon>Viridiplantae</taxon>
        <taxon>Streptophyta</taxon>
        <taxon>Embryophyta</taxon>
        <taxon>Tracheophyta</taxon>
        <taxon>Spermatophyta</taxon>
        <taxon>Magnoliopsida</taxon>
        <taxon>Liliopsida</taxon>
        <taxon>Araceae</taxon>
        <taxon>Aroideae</taxon>
        <taxon>Colocasieae</taxon>
        <taxon>Colocasia</taxon>
    </lineage>
</organism>
<dbReference type="AlphaFoldDB" id="A0A843X176"/>
<proteinExistence type="predicted"/>
<sequence>MHRTPTMTIAARTPGATAHLSGGAAGGARRPRQCAKRHESKAKSLNGILSDIKFAINTAVQGIIFKRSCSRIELRTLLHYGFTPTVKMKKPSLVRWTPPQTGLYLNVDGASKGNPGFSDGGGCIRDSKGCIRLGFAFFYGQGDSLTAETRTLYDGLRLADQHGLHISNVFSDSLVLVQELFAKVSSLKSSFRDGGIGLAVEDGELLGKGQDDAGYEFSQWFCSRSVEIAVVDKVLRQEVAYDEKLWIMCFITKLRLELSALSPSSSLSGKQVLVGDVFDIVEASTVWWWHVLGVWMARMRRLDHMKAPTGWHR</sequence>
<dbReference type="SUPFAM" id="SSF53098">
    <property type="entry name" value="Ribonuclease H-like"/>
    <property type="match status" value="1"/>
</dbReference>
<accession>A0A843X176</accession>
<dbReference type="Proteomes" id="UP000652761">
    <property type="component" value="Unassembled WGS sequence"/>
</dbReference>
<dbReference type="InterPro" id="IPR002156">
    <property type="entry name" value="RNaseH_domain"/>
</dbReference>
<dbReference type="InterPro" id="IPR012337">
    <property type="entry name" value="RNaseH-like_sf"/>
</dbReference>
<dbReference type="InterPro" id="IPR044730">
    <property type="entry name" value="RNase_H-like_dom_plant"/>
</dbReference>
<dbReference type="EMBL" id="NMUH01006191">
    <property type="protein sequence ID" value="MQM14687.1"/>
    <property type="molecule type" value="Genomic_DNA"/>
</dbReference>
<dbReference type="Gene3D" id="3.30.420.10">
    <property type="entry name" value="Ribonuclease H-like superfamily/Ribonuclease H"/>
    <property type="match status" value="1"/>
</dbReference>
<gene>
    <name evidence="2" type="ORF">Taro_047623</name>
</gene>
<reference evidence="2" key="1">
    <citation type="submission" date="2017-07" db="EMBL/GenBank/DDBJ databases">
        <title>Taro Niue Genome Assembly and Annotation.</title>
        <authorList>
            <person name="Atibalentja N."/>
            <person name="Keating K."/>
            <person name="Fields C.J."/>
        </authorList>
    </citation>
    <scope>NUCLEOTIDE SEQUENCE</scope>
    <source>
        <strain evidence="2">Niue_2</strain>
        <tissue evidence="2">Leaf</tissue>
    </source>
</reference>
<name>A0A843X176_COLES</name>
<dbReference type="CDD" id="cd06222">
    <property type="entry name" value="RNase_H_like"/>
    <property type="match status" value="1"/>
</dbReference>
<dbReference type="PANTHER" id="PTHR47723">
    <property type="entry name" value="OS05G0353850 PROTEIN"/>
    <property type="match status" value="1"/>
</dbReference>
<evidence type="ECO:0000259" key="1">
    <source>
        <dbReference type="Pfam" id="PF13456"/>
    </source>
</evidence>
<dbReference type="PANTHER" id="PTHR47723:SF19">
    <property type="entry name" value="POLYNUCLEOTIDYL TRANSFERASE, RIBONUCLEASE H-LIKE SUPERFAMILY PROTEIN"/>
    <property type="match status" value="1"/>
</dbReference>
<comment type="caution">
    <text evidence="2">The sequence shown here is derived from an EMBL/GenBank/DDBJ whole genome shotgun (WGS) entry which is preliminary data.</text>
</comment>
<evidence type="ECO:0000313" key="2">
    <source>
        <dbReference type="EMBL" id="MQM14687.1"/>
    </source>
</evidence>
<protein>
    <recommendedName>
        <fullName evidence="1">RNase H type-1 domain-containing protein</fullName>
    </recommendedName>
</protein>
<keyword evidence="3" id="KW-1185">Reference proteome</keyword>
<feature type="domain" description="RNase H type-1" evidence="1">
    <location>
        <begin position="106"/>
        <end position="182"/>
    </location>
</feature>
<dbReference type="GO" id="GO:0004523">
    <property type="term" value="F:RNA-DNA hybrid ribonuclease activity"/>
    <property type="evidence" value="ECO:0007669"/>
    <property type="project" value="InterPro"/>
</dbReference>
<dbReference type="OrthoDB" id="597234at2759"/>
<dbReference type="InterPro" id="IPR053151">
    <property type="entry name" value="RNase_H-like"/>
</dbReference>
<dbReference type="GO" id="GO:0003676">
    <property type="term" value="F:nucleic acid binding"/>
    <property type="evidence" value="ECO:0007669"/>
    <property type="project" value="InterPro"/>
</dbReference>
<dbReference type="InterPro" id="IPR036397">
    <property type="entry name" value="RNaseH_sf"/>
</dbReference>
<evidence type="ECO:0000313" key="3">
    <source>
        <dbReference type="Proteomes" id="UP000652761"/>
    </source>
</evidence>
<dbReference type="Pfam" id="PF13456">
    <property type="entry name" value="RVT_3"/>
    <property type="match status" value="1"/>
</dbReference>